<organism evidence="2 3">
    <name type="scientific">Fusarium austroafricanum</name>
    <dbReference type="NCBI Taxonomy" id="2364996"/>
    <lineage>
        <taxon>Eukaryota</taxon>
        <taxon>Fungi</taxon>
        <taxon>Dikarya</taxon>
        <taxon>Ascomycota</taxon>
        <taxon>Pezizomycotina</taxon>
        <taxon>Sordariomycetes</taxon>
        <taxon>Hypocreomycetidae</taxon>
        <taxon>Hypocreales</taxon>
        <taxon>Nectriaceae</taxon>
        <taxon>Fusarium</taxon>
        <taxon>Fusarium concolor species complex</taxon>
    </lineage>
</organism>
<gene>
    <name evidence="2" type="ORF">F53441_5481</name>
</gene>
<evidence type="ECO:0000313" key="3">
    <source>
        <dbReference type="Proteomes" id="UP000605986"/>
    </source>
</evidence>
<dbReference type="OrthoDB" id="4356994at2759"/>
<dbReference type="Proteomes" id="UP000605986">
    <property type="component" value="Unassembled WGS sequence"/>
</dbReference>
<accession>A0A8H4KK67</accession>
<keyword evidence="1" id="KW-0812">Transmembrane</keyword>
<keyword evidence="3" id="KW-1185">Reference proteome</keyword>
<feature type="transmembrane region" description="Helical" evidence="1">
    <location>
        <begin position="167"/>
        <end position="185"/>
    </location>
</feature>
<evidence type="ECO:0000313" key="2">
    <source>
        <dbReference type="EMBL" id="KAF4451625.1"/>
    </source>
</evidence>
<comment type="caution">
    <text evidence="2">The sequence shown here is derived from an EMBL/GenBank/DDBJ whole genome shotgun (WGS) entry which is preliminary data.</text>
</comment>
<sequence length="493" mass="55563">MAMSIGSESGSEMGRRASFDPCQHMSDDAPLELSHGSETNVDPKLLAFESDANQQSCACLASLYLSLEEVRKADDLPFTARLSVLRHLTTSAATIIQCTVCPTKFLWAMQNAQLLNTLIISLAEGYKKIVKSVEEETKRAQDAKESKQLYIAEGQKLETPPANDSPTIIIIIISIIVIVIVILIMQSGHYSQGTIPHPGVAPPPPPRPPPPFILMAAEWPQVPLQHRQILFQAVRKVLMSQIGQVTFAEIFRQVPLVRTMLDMDCDLHGLHDWNVENWASPISNELATYTKGRLMRLQGDDLKVGTRVLEEYRKTTVGQLAFKYRLLDAVSSCILWTANDLYTLYKDQPKNDRWRDDRDEIGVLYRSHPLGRPTNLFRYSQPRHVETSSAEAGLWAVSRIFSGIPRVDEDTWRLIEEAEMLGITELDFPGITILCQRACRGNENYQLLPGDWSALVQFLYQEQLQPRDPFPICKHSGLTTVGNNLPQDWIDNL</sequence>
<reference evidence="2" key="1">
    <citation type="submission" date="2020-01" db="EMBL/GenBank/DDBJ databases">
        <title>Identification and distribution of gene clusters putatively required for synthesis of sphingolipid metabolism inhibitors in phylogenetically diverse species of the filamentous fungus Fusarium.</title>
        <authorList>
            <person name="Kim H.-S."/>
            <person name="Busman M."/>
            <person name="Brown D.W."/>
            <person name="Divon H."/>
            <person name="Uhlig S."/>
            <person name="Proctor R.H."/>
        </authorList>
    </citation>
    <scope>NUCLEOTIDE SEQUENCE</scope>
    <source>
        <strain evidence="2">NRRL 53441</strain>
    </source>
</reference>
<name>A0A8H4KK67_9HYPO</name>
<keyword evidence="1" id="KW-1133">Transmembrane helix</keyword>
<dbReference type="AlphaFoldDB" id="A0A8H4KK67"/>
<dbReference type="EMBL" id="JAADJG010000213">
    <property type="protein sequence ID" value="KAF4451625.1"/>
    <property type="molecule type" value="Genomic_DNA"/>
</dbReference>
<protein>
    <submittedName>
        <fullName evidence="2">Uncharacterized protein</fullName>
    </submittedName>
</protein>
<keyword evidence="1" id="KW-0472">Membrane</keyword>
<evidence type="ECO:0000256" key="1">
    <source>
        <dbReference type="SAM" id="Phobius"/>
    </source>
</evidence>
<proteinExistence type="predicted"/>